<name>A0A9P1I399_9PELO</name>
<evidence type="ECO:0000313" key="3">
    <source>
        <dbReference type="Proteomes" id="UP001152747"/>
    </source>
</evidence>
<accession>A0A9P1I399</accession>
<sequence length="677" mass="77778">MRSQNYSLPIYGGGQMVINMKTTVTTSGGQHNGLVVHSAVQSNGSAPISPSASTSNWQPYIESPRMNRLEDRIEMLRSNSSLHRDHSPLPIQMVPSTSRETLLSNTSKPRSVAFQEKPPSPPPSPIYSFKGRDSPPDEFIQPTKLMLNLFRPTQREPQWQVPISRSQITDDNGGITLSKKNALLNDNVTTTTTVEVFRAPMDPHAPVIGLSQSPYGGQPLLIRTHGPQYEQWSNSKTQTMLSDEPISSYGPKGVQWKERLIEGSRYIDNMNDDKNSDYDEIMPLPYPDGKQPREYINHDYRPNAVRQPFQPITHPILSGSRDDLRSNHSLRSPSPMYVVPHRRQHREEIERRASRRSKSNSRDEPQDQSSYPRPRGLLRHRSMSPATSSHRQFGGSQDEYFMEKEFNEMEMMSSPLAESEDSLISDMSTRNDYAKASYLEYKASRDGDDEMEYFFPPPPPIPKDYSRLRNQIYRKKNEEYYLPRSKSYDHRHDKNHHRSAKSVINVRKKEAIYATPIKKNKLDQIEEFVELPKYLRCEEASTSTTTPPTIEIGSNEKEFTTKVEKVEEKLRALKLAREDSLSNLLKKQLKIKEVDKKEEEEKEKEIIEQENNIEESSLPSYVEPKDPIIKELQEFLKIEPAEEKTPTIDHRLVVKDWQNLMKSPSQSTTSSTTSTTV</sequence>
<dbReference type="OrthoDB" id="5872626at2759"/>
<dbReference type="Proteomes" id="UP001152747">
    <property type="component" value="Unassembled WGS sequence"/>
</dbReference>
<evidence type="ECO:0000256" key="1">
    <source>
        <dbReference type="SAM" id="MobiDB-lite"/>
    </source>
</evidence>
<organism evidence="2 3">
    <name type="scientific">Caenorhabditis angaria</name>
    <dbReference type="NCBI Taxonomy" id="860376"/>
    <lineage>
        <taxon>Eukaryota</taxon>
        <taxon>Metazoa</taxon>
        <taxon>Ecdysozoa</taxon>
        <taxon>Nematoda</taxon>
        <taxon>Chromadorea</taxon>
        <taxon>Rhabditida</taxon>
        <taxon>Rhabditina</taxon>
        <taxon>Rhabditomorpha</taxon>
        <taxon>Rhabditoidea</taxon>
        <taxon>Rhabditidae</taxon>
        <taxon>Peloderinae</taxon>
        <taxon>Caenorhabditis</taxon>
    </lineage>
</organism>
<feature type="region of interest" description="Disordered" evidence="1">
    <location>
        <begin position="599"/>
        <end position="620"/>
    </location>
</feature>
<proteinExistence type="predicted"/>
<dbReference type="EMBL" id="CANHGI010000001">
    <property type="protein sequence ID" value="CAI5437687.1"/>
    <property type="molecule type" value="Genomic_DNA"/>
</dbReference>
<keyword evidence="3" id="KW-1185">Reference proteome</keyword>
<dbReference type="AlphaFoldDB" id="A0A9P1I399"/>
<protein>
    <submittedName>
        <fullName evidence="2">Uncharacterized protein</fullName>
    </submittedName>
</protein>
<feature type="region of interest" description="Disordered" evidence="1">
    <location>
        <begin position="79"/>
        <end position="133"/>
    </location>
</feature>
<comment type="caution">
    <text evidence="2">The sequence shown here is derived from an EMBL/GenBank/DDBJ whole genome shotgun (WGS) entry which is preliminary data.</text>
</comment>
<feature type="compositionally biased region" description="Polar residues" evidence="1">
    <location>
        <begin position="384"/>
        <end position="395"/>
    </location>
</feature>
<feature type="compositionally biased region" description="Polar residues" evidence="1">
    <location>
        <begin position="94"/>
        <end position="109"/>
    </location>
</feature>
<gene>
    <name evidence="2" type="ORF">CAMP_LOCUS324</name>
</gene>
<reference evidence="2" key="1">
    <citation type="submission" date="2022-11" db="EMBL/GenBank/DDBJ databases">
        <authorList>
            <person name="Kikuchi T."/>
        </authorList>
    </citation>
    <scope>NUCLEOTIDE SEQUENCE</scope>
    <source>
        <strain evidence="2">PS1010</strain>
    </source>
</reference>
<evidence type="ECO:0000313" key="2">
    <source>
        <dbReference type="EMBL" id="CAI5437687.1"/>
    </source>
</evidence>
<feature type="region of interest" description="Disordered" evidence="1">
    <location>
        <begin position="303"/>
        <end position="397"/>
    </location>
</feature>